<dbReference type="SUPFAM" id="SSF46689">
    <property type="entry name" value="Homeodomain-like"/>
    <property type="match status" value="1"/>
</dbReference>
<name>A0ABS3SJ39_9CELL</name>
<dbReference type="InterPro" id="IPR001647">
    <property type="entry name" value="HTH_TetR"/>
</dbReference>
<keyword evidence="1 2" id="KW-0238">DNA-binding</keyword>
<dbReference type="EMBL" id="JAGFBM010000006">
    <property type="protein sequence ID" value="MBO3085339.1"/>
    <property type="molecule type" value="Genomic_DNA"/>
</dbReference>
<reference evidence="4 5" key="1">
    <citation type="submission" date="2021-03" db="EMBL/GenBank/DDBJ databases">
        <title>novel species in genus Cellulomonas.</title>
        <authorList>
            <person name="Zhang G."/>
        </authorList>
    </citation>
    <scope>NUCLEOTIDE SEQUENCE [LARGE SCALE GENOMIC DNA]</scope>
    <source>
        <strain evidence="5">zg-ZUI188</strain>
    </source>
</reference>
<proteinExistence type="predicted"/>
<dbReference type="Gene3D" id="1.10.357.10">
    <property type="entry name" value="Tetracycline Repressor, domain 2"/>
    <property type="match status" value="1"/>
</dbReference>
<dbReference type="InterPro" id="IPR036271">
    <property type="entry name" value="Tet_transcr_reg_TetR-rel_C_sf"/>
</dbReference>
<evidence type="ECO:0000313" key="5">
    <source>
        <dbReference type="Proteomes" id="UP000678317"/>
    </source>
</evidence>
<dbReference type="PROSITE" id="PS50977">
    <property type="entry name" value="HTH_TETR_2"/>
    <property type="match status" value="1"/>
</dbReference>
<sequence length="189" mass="20536">MSTDRLSALADAGLQLIAREGLRGLTHRAVDAEAGVPLGSTSYYFRTRDALVAACVRRLVELDLAELAAAGVAERRMTPEVLADLGADLMWHWITVDAHRQLARYELLLHARRRPELAAELHAAGDRLRDAMTTVLATQDCADPATTALWFAGCIDGVVLDQLTGPAERRMSRADLRVVAMALVRAALP</sequence>
<evidence type="ECO:0000256" key="2">
    <source>
        <dbReference type="PROSITE-ProRule" id="PRU00335"/>
    </source>
</evidence>
<protein>
    <submittedName>
        <fullName evidence="4">TetR family transcriptional regulator</fullName>
    </submittedName>
</protein>
<evidence type="ECO:0000259" key="3">
    <source>
        <dbReference type="PROSITE" id="PS50977"/>
    </source>
</evidence>
<dbReference type="RefSeq" id="WP_208210607.1">
    <property type="nucleotide sequence ID" value="NZ_CP074404.1"/>
</dbReference>
<evidence type="ECO:0000313" key="4">
    <source>
        <dbReference type="EMBL" id="MBO3085339.1"/>
    </source>
</evidence>
<dbReference type="InterPro" id="IPR041583">
    <property type="entry name" value="TetR_C_31"/>
</dbReference>
<dbReference type="SUPFAM" id="SSF48498">
    <property type="entry name" value="Tetracyclin repressor-like, C-terminal domain"/>
    <property type="match status" value="1"/>
</dbReference>
<gene>
    <name evidence="4" type="ORF">J4035_11880</name>
</gene>
<dbReference type="Pfam" id="PF17940">
    <property type="entry name" value="TetR_C_31"/>
    <property type="match status" value="1"/>
</dbReference>
<accession>A0ABS3SJ39</accession>
<dbReference type="InterPro" id="IPR009057">
    <property type="entry name" value="Homeodomain-like_sf"/>
</dbReference>
<comment type="caution">
    <text evidence="4">The sequence shown here is derived from an EMBL/GenBank/DDBJ whole genome shotgun (WGS) entry which is preliminary data.</text>
</comment>
<feature type="domain" description="HTH tetR-type" evidence="3">
    <location>
        <begin position="3"/>
        <end position="63"/>
    </location>
</feature>
<feature type="DNA-binding region" description="H-T-H motif" evidence="2">
    <location>
        <begin position="26"/>
        <end position="45"/>
    </location>
</feature>
<dbReference type="Proteomes" id="UP000678317">
    <property type="component" value="Unassembled WGS sequence"/>
</dbReference>
<organism evidence="4 5">
    <name type="scientific">Cellulomonas fengjieae</name>
    <dbReference type="NCBI Taxonomy" id="2819978"/>
    <lineage>
        <taxon>Bacteria</taxon>
        <taxon>Bacillati</taxon>
        <taxon>Actinomycetota</taxon>
        <taxon>Actinomycetes</taxon>
        <taxon>Micrococcales</taxon>
        <taxon>Cellulomonadaceae</taxon>
        <taxon>Cellulomonas</taxon>
    </lineage>
</organism>
<keyword evidence="5" id="KW-1185">Reference proteome</keyword>
<dbReference type="Pfam" id="PF00440">
    <property type="entry name" value="TetR_N"/>
    <property type="match status" value="1"/>
</dbReference>
<evidence type="ECO:0000256" key="1">
    <source>
        <dbReference type="ARBA" id="ARBA00023125"/>
    </source>
</evidence>